<dbReference type="GO" id="GO:0005524">
    <property type="term" value="F:ATP binding"/>
    <property type="evidence" value="ECO:0007669"/>
    <property type="project" value="UniProtKB-KW"/>
</dbReference>
<dbReference type="GO" id="GO:0005829">
    <property type="term" value="C:cytosol"/>
    <property type="evidence" value="ECO:0007669"/>
    <property type="project" value="TreeGrafter"/>
</dbReference>
<organism evidence="10 11">
    <name type="scientific">Candidatus Nomurabacteria bacterium GW2011_GWF2_43_24</name>
    <dbReference type="NCBI Taxonomy" id="1618778"/>
    <lineage>
        <taxon>Bacteria</taxon>
        <taxon>Candidatus Nomuraibacteriota</taxon>
    </lineage>
</organism>
<dbReference type="PANTHER" id="PTHR11766:SF1">
    <property type="entry name" value="TYROSINE--TRNA LIGASE"/>
    <property type="match status" value="1"/>
</dbReference>
<dbReference type="GO" id="GO:0006437">
    <property type="term" value="P:tyrosyl-tRNA aminoacylation"/>
    <property type="evidence" value="ECO:0007669"/>
    <property type="project" value="UniProtKB-UniRule"/>
</dbReference>
<evidence type="ECO:0000313" key="11">
    <source>
        <dbReference type="Proteomes" id="UP000033907"/>
    </source>
</evidence>
<dbReference type="InterPro" id="IPR014729">
    <property type="entry name" value="Rossmann-like_a/b/a_fold"/>
</dbReference>
<evidence type="ECO:0000256" key="5">
    <source>
        <dbReference type="ARBA" id="ARBA00022917"/>
    </source>
</evidence>
<keyword evidence="3 9" id="KW-0547">Nucleotide-binding</keyword>
<comment type="similarity">
    <text evidence="9">Belongs to the class-I aminoacyl-tRNA synthetase family.</text>
</comment>
<evidence type="ECO:0000256" key="7">
    <source>
        <dbReference type="ARBA" id="ARBA00048248"/>
    </source>
</evidence>
<dbReference type="Gene3D" id="3.40.50.620">
    <property type="entry name" value="HUPs"/>
    <property type="match status" value="1"/>
</dbReference>
<evidence type="ECO:0000256" key="2">
    <source>
        <dbReference type="ARBA" id="ARBA00022598"/>
    </source>
</evidence>
<comment type="catalytic activity">
    <reaction evidence="7">
        <text>tRNA(Tyr) + L-tyrosine + ATP = L-tyrosyl-tRNA(Tyr) + AMP + diphosphate + H(+)</text>
        <dbReference type="Rhea" id="RHEA:10220"/>
        <dbReference type="Rhea" id="RHEA-COMP:9706"/>
        <dbReference type="Rhea" id="RHEA-COMP:9707"/>
        <dbReference type="ChEBI" id="CHEBI:15378"/>
        <dbReference type="ChEBI" id="CHEBI:30616"/>
        <dbReference type="ChEBI" id="CHEBI:33019"/>
        <dbReference type="ChEBI" id="CHEBI:58315"/>
        <dbReference type="ChEBI" id="CHEBI:78442"/>
        <dbReference type="ChEBI" id="CHEBI:78536"/>
        <dbReference type="ChEBI" id="CHEBI:456215"/>
        <dbReference type="EC" id="6.1.1.1"/>
    </reaction>
</comment>
<keyword evidence="4 9" id="KW-0067">ATP-binding</keyword>
<dbReference type="Pfam" id="PF00579">
    <property type="entry name" value="tRNA-synt_1b"/>
    <property type="match status" value="1"/>
</dbReference>
<gene>
    <name evidence="10" type="ORF">UV91_C0005G0052</name>
</gene>
<proteinExistence type="inferred from homology"/>
<dbReference type="InterPro" id="IPR001412">
    <property type="entry name" value="aa-tRNA-synth_I_CS"/>
</dbReference>
<evidence type="ECO:0000256" key="3">
    <source>
        <dbReference type="ARBA" id="ARBA00022741"/>
    </source>
</evidence>
<dbReference type="PROSITE" id="PS00178">
    <property type="entry name" value="AA_TRNA_LIGASE_I"/>
    <property type="match status" value="1"/>
</dbReference>
<dbReference type="GO" id="GO:0003723">
    <property type="term" value="F:RNA binding"/>
    <property type="evidence" value="ECO:0007669"/>
    <property type="project" value="InterPro"/>
</dbReference>
<dbReference type="Gene3D" id="3.10.290.10">
    <property type="entry name" value="RNA-binding S4 domain"/>
    <property type="match status" value="1"/>
</dbReference>
<sequence length="391" mass="44333">MKAKKTGDKIDELLNRGVDKVYPSKEALEKILRSGKKLKLYQGFDPTGAKLHIGHMVGLRKLAEWQALGHHVIFLIGDATGMIGDPSGKTEARKMLTREVVLKNAENYKIQAGRILRFKGENPAEIKYNSEWLDSLSGLEFLQIAGHLSFQQVIKRDLFQERTKQGQDVFMNEFLYPVMQAYDSVAMDVDLEIGGSDQMFNMLMGRKLMRHMLGKEKFVMTLQLLTDSQGKKIGKTEGNAIALDDRPENLFGKIMAFPDEVLTRCFECLTNMPIDEIKKKDAMTNKKRLAFEIVKDLNNESAARQAQENWENTFQKRQIPGETEEIKGTGGLGATLVSEKIVASMSEWRRLVEEGAVKKLTEKGEERIINFKIEASSGVYKIGKHRFIKIK</sequence>
<keyword evidence="6 9" id="KW-0030">Aminoacyl-tRNA synthetase</keyword>
<dbReference type="PATRIC" id="fig|1618778.3.peg.394"/>
<comment type="caution">
    <text evidence="10">The sequence shown here is derived from an EMBL/GenBank/DDBJ whole genome shotgun (WGS) entry which is preliminary data.</text>
</comment>
<evidence type="ECO:0000256" key="4">
    <source>
        <dbReference type="ARBA" id="ARBA00022840"/>
    </source>
</evidence>
<evidence type="ECO:0000256" key="8">
    <source>
        <dbReference type="NCBIfam" id="TIGR00234"/>
    </source>
</evidence>
<dbReference type="SUPFAM" id="SSF52374">
    <property type="entry name" value="Nucleotidylyl transferase"/>
    <property type="match status" value="1"/>
</dbReference>
<dbReference type="Proteomes" id="UP000033907">
    <property type="component" value="Unassembled WGS sequence"/>
</dbReference>
<protein>
    <recommendedName>
        <fullName evidence="1 8">Tyrosine--tRNA ligase</fullName>
        <ecNumber evidence="1 8">6.1.1.1</ecNumber>
    </recommendedName>
</protein>
<accession>A0A0G1HKU7</accession>
<reference evidence="10 11" key="1">
    <citation type="journal article" date="2015" name="Nature">
        <title>rRNA introns, odd ribosomes, and small enigmatic genomes across a large radiation of phyla.</title>
        <authorList>
            <person name="Brown C.T."/>
            <person name="Hug L.A."/>
            <person name="Thomas B.C."/>
            <person name="Sharon I."/>
            <person name="Castelle C.J."/>
            <person name="Singh A."/>
            <person name="Wilkins M.J."/>
            <person name="Williams K.H."/>
            <person name="Banfield J.F."/>
        </authorList>
    </citation>
    <scope>NUCLEOTIDE SEQUENCE [LARGE SCALE GENOMIC DNA]</scope>
</reference>
<evidence type="ECO:0000256" key="1">
    <source>
        <dbReference type="ARBA" id="ARBA00013160"/>
    </source>
</evidence>
<keyword evidence="5 9" id="KW-0648">Protein biosynthesis</keyword>
<dbReference type="Gene3D" id="1.10.240.10">
    <property type="entry name" value="Tyrosyl-Transfer RNA Synthetase"/>
    <property type="match status" value="1"/>
</dbReference>
<dbReference type="InterPro" id="IPR036986">
    <property type="entry name" value="S4_RNA-bd_sf"/>
</dbReference>
<dbReference type="InterPro" id="IPR002305">
    <property type="entry name" value="aa-tRNA-synth_Ic"/>
</dbReference>
<dbReference type="CDD" id="cd00805">
    <property type="entry name" value="TyrRS_core"/>
    <property type="match status" value="1"/>
</dbReference>
<dbReference type="GO" id="GO:0004831">
    <property type="term" value="F:tyrosine-tRNA ligase activity"/>
    <property type="evidence" value="ECO:0007669"/>
    <property type="project" value="UniProtKB-UniRule"/>
</dbReference>
<evidence type="ECO:0000256" key="6">
    <source>
        <dbReference type="ARBA" id="ARBA00023146"/>
    </source>
</evidence>
<keyword evidence="2 9" id="KW-0436">Ligase</keyword>
<dbReference type="InterPro" id="IPR024088">
    <property type="entry name" value="Tyr-tRNA-ligase_bac-type"/>
</dbReference>
<evidence type="ECO:0000313" key="10">
    <source>
        <dbReference type="EMBL" id="KKT11504.1"/>
    </source>
</evidence>
<dbReference type="NCBIfam" id="TIGR00234">
    <property type="entry name" value="tyrS"/>
    <property type="match status" value="1"/>
</dbReference>
<evidence type="ECO:0000256" key="9">
    <source>
        <dbReference type="RuleBase" id="RU363036"/>
    </source>
</evidence>
<dbReference type="AlphaFoldDB" id="A0A0G1HKU7"/>
<dbReference type="InterPro" id="IPR002307">
    <property type="entry name" value="Tyr-tRNA-ligase"/>
</dbReference>
<dbReference type="PANTHER" id="PTHR11766">
    <property type="entry name" value="TYROSYL-TRNA SYNTHETASE"/>
    <property type="match status" value="1"/>
</dbReference>
<dbReference type="EC" id="6.1.1.1" evidence="1 8"/>
<dbReference type="EMBL" id="LCGH01000005">
    <property type="protein sequence ID" value="KKT11504.1"/>
    <property type="molecule type" value="Genomic_DNA"/>
</dbReference>
<dbReference type="PRINTS" id="PR01040">
    <property type="entry name" value="TRNASYNTHTYR"/>
</dbReference>
<name>A0A0G1HKU7_9BACT</name>